<name>A0A5N5WRU5_9EURO</name>
<dbReference type="Gene3D" id="1.25.40.20">
    <property type="entry name" value="Ankyrin repeat-containing domain"/>
    <property type="match status" value="2"/>
</dbReference>
<dbReference type="Pfam" id="PF12796">
    <property type="entry name" value="Ank_2"/>
    <property type="match status" value="1"/>
</dbReference>
<keyword evidence="2 3" id="KW-0040">ANK repeat</keyword>
<dbReference type="GO" id="GO:0085020">
    <property type="term" value="P:protein K6-linked ubiquitination"/>
    <property type="evidence" value="ECO:0007669"/>
    <property type="project" value="TreeGrafter"/>
</dbReference>
<dbReference type="AlphaFoldDB" id="A0A5N5WRU5"/>
<evidence type="ECO:0000256" key="3">
    <source>
        <dbReference type="PROSITE-ProRule" id="PRU00023"/>
    </source>
</evidence>
<dbReference type="GO" id="GO:0004842">
    <property type="term" value="F:ubiquitin-protein transferase activity"/>
    <property type="evidence" value="ECO:0007669"/>
    <property type="project" value="TreeGrafter"/>
</dbReference>
<feature type="repeat" description="ANK" evidence="3">
    <location>
        <begin position="29"/>
        <end position="61"/>
    </location>
</feature>
<evidence type="ECO:0000313" key="4">
    <source>
        <dbReference type="EMBL" id="KAB8071211.1"/>
    </source>
</evidence>
<evidence type="ECO:0000313" key="5">
    <source>
        <dbReference type="Proteomes" id="UP000326565"/>
    </source>
</evidence>
<sequence>MLAAEFGAEDMVAELLRSGNVDVNLRDDSGRTPLIAAARLAHMGIMKLLLAKGVDPVLKNDVGNTPLIVAAGKGNVKAVELLLSKGKVNADFDLRKRTIPMFVTRTLNESIVKILDEYKQRHSAT</sequence>
<dbReference type="PROSITE" id="PS50088">
    <property type="entry name" value="ANK_REPEAT"/>
    <property type="match status" value="2"/>
</dbReference>
<proteinExistence type="predicted"/>
<dbReference type="PANTHER" id="PTHR24171">
    <property type="entry name" value="ANKYRIN REPEAT DOMAIN-CONTAINING PROTEIN 39-RELATED"/>
    <property type="match status" value="1"/>
</dbReference>
<keyword evidence="5" id="KW-1185">Reference proteome</keyword>
<accession>A0A5N5WRU5</accession>
<organism evidence="4 5">
    <name type="scientific">Aspergillus leporis</name>
    <dbReference type="NCBI Taxonomy" id="41062"/>
    <lineage>
        <taxon>Eukaryota</taxon>
        <taxon>Fungi</taxon>
        <taxon>Dikarya</taxon>
        <taxon>Ascomycota</taxon>
        <taxon>Pezizomycotina</taxon>
        <taxon>Eurotiomycetes</taxon>
        <taxon>Eurotiomycetidae</taxon>
        <taxon>Eurotiales</taxon>
        <taxon>Aspergillaceae</taxon>
        <taxon>Aspergillus</taxon>
        <taxon>Aspergillus subgen. Circumdati</taxon>
    </lineage>
</organism>
<evidence type="ECO:0000256" key="2">
    <source>
        <dbReference type="ARBA" id="ARBA00023043"/>
    </source>
</evidence>
<reference evidence="4 5" key="1">
    <citation type="submission" date="2019-04" db="EMBL/GenBank/DDBJ databases">
        <title>Friends and foes A comparative genomics study of 23 Aspergillus species from section Flavi.</title>
        <authorList>
            <consortium name="DOE Joint Genome Institute"/>
            <person name="Kjaerbolling I."/>
            <person name="Vesth T."/>
            <person name="Frisvad J.C."/>
            <person name="Nybo J.L."/>
            <person name="Theobald S."/>
            <person name="Kildgaard S."/>
            <person name="Isbrandt T."/>
            <person name="Kuo A."/>
            <person name="Sato A."/>
            <person name="Lyhne E.K."/>
            <person name="Kogle M.E."/>
            <person name="Wiebenga A."/>
            <person name="Kun R.S."/>
            <person name="Lubbers R.J."/>
            <person name="Makela M.R."/>
            <person name="Barry K."/>
            <person name="Chovatia M."/>
            <person name="Clum A."/>
            <person name="Daum C."/>
            <person name="Haridas S."/>
            <person name="He G."/>
            <person name="LaButti K."/>
            <person name="Lipzen A."/>
            <person name="Mondo S."/>
            <person name="Riley R."/>
            <person name="Salamov A."/>
            <person name="Simmons B.A."/>
            <person name="Magnuson J.K."/>
            <person name="Henrissat B."/>
            <person name="Mortensen U.H."/>
            <person name="Larsen T.O."/>
            <person name="Devries R.P."/>
            <person name="Grigoriev I.V."/>
            <person name="Machida M."/>
            <person name="Baker S.E."/>
            <person name="Andersen M.R."/>
        </authorList>
    </citation>
    <scope>NUCLEOTIDE SEQUENCE [LARGE SCALE GENOMIC DNA]</scope>
    <source>
        <strain evidence="4 5">CBS 151.66</strain>
    </source>
</reference>
<feature type="repeat" description="ANK" evidence="3">
    <location>
        <begin position="62"/>
        <end position="86"/>
    </location>
</feature>
<dbReference type="PANTHER" id="PTHR24171:SF8">
    <property type="entry name" value="BRCA1-ASSOCIATED RING DOMAIN PROTEIN 1"/>
    <property type="match status" value="1"/>
</dbReference>
<protein>
    <submittedName>
        <fullName evidence="4">Ankyrin repeat-containing domain protein</fullName>
    </submittedName>
</protein>
<evidence type="ECO:0000256" key="1">
    <source>
        <dbReference type="ARBA" id="ARBA00022737"/>
    </source>
</evidence>
<dbReference type="EMBL" id="ML732279">
    <property type="protein sequence ID" value="KAB8071211.1"/>
    <property type="molecule type" value="Genomic_DNA"/>
</dbReference>
<dbReference type="SMART" id="SM00248">
    <property type="entry name" value="ANK"/>
    <property type="match status" value="3"/>
</dbReference>
<dbReference type="SUPFAM" id="SSF48403">
    <property type="entry name" value="Ankyrin repeat"/>
    <property type="match status" value="1"/>
</dbReference>
<dbReference type="Proteomes" id="UP000326565">
    <property type="component" value="Unassembled WGS sequence"/>
</dbReference>
<dbReference type="InterPro" id="IPR036770">
    <property type="entry name" value="Ankyrin_rpt-contain_sf"/>
</dbReference>
<dbReference type="PROSITE" id="PS50297">
    <property type="entry name" value="ANK_REP_REGION"/>
    <property type="match status" value="2"/>
</dbReference>
<dbReference type="InterPro" id="IPR002110">
    <property type="entry name" value="Ankyrin_rpt"/>
</dbReference>
<keyword evidence="1" id="KW-0677">Repeat</keyword>
<dbReference type="OrthoDB" id="20872at2759"/>
<gene>
    <name evidence="4" type="ORF">BDV29DRAFT_159694</name>
</gene>